<evidence type="ECO:0000313" key="4">
    <source>
        <dbReference type="EMBL" id="CAB4744322.1"/>
    </source>
</evidence>
<organism evidence="7">
    <name type="scientific">freshwater metagenome</name>
    <dbReference type="NCBI Taxonomy" id="449393"/>
    <lineage>
        <taxon>unclassified sequences</taxon>
        <taxon>metagenomes</taxon>
        <taxon>ecological metagenomes</taxon>
    </lineage>
</organism>
<evidence type="ECO:0000313" key="5">
    <source>
        <dbReference type="EMBL" id="CAB4857326.1"/>
    </source>
</evidence>
<evidence type="ECO:0000313" key="6">
    <source>
        <dbReference type="EMBL" id="CAB4913549.1"/>
    </source>
</evidence>
<feature type="region of interest" description="Disordered" evidence="1">
    <location>
        <begin position="1"/>
        <end position="35"/>
    </location>
</feature>
<feature type="compositionally biased region" description="Basic and acidic residues" evidence="1">
    <location>
        <begin position="23"/>
        <end position="33"/>
    </location>
</feature>
<dbReference type="EMBL" id="CAFBMV010000001">
    <property type="protein sequence ID" value="CAB4913549.1"/>
    <property type="molecule type" value="Genomic_DNA"/>
</dbReference>
<dbReference type="EMBL" id="CAFBLE010000002">
    <property type="protein sequence ID" value="CAB4857326.1"/>
    <property type="molecule type" value="Genomic_DNA"/>
</dbReference>
<dbReference type="Pfam" id="PF07739">
    <property type="entry name" value="TipAS"/>
    <property type="match status" value="1"/>
</dbReference>
<evidence type="ECO:0000259" key="2">
    <source>
        <dbReference type="Pfam" id="PF07739"/>
    </source>
</evidence>
<dbReference type="AlphaFoldDB" id="A0A6J7TJD6"/>
<protein>
    <submittedName>
        <fullName evidence="7">Unannotated protein</fullName>
    </submittedName>
</protein>
<dbReference type="Gene3D" id="1.10.490.50">
    <property type="entry name" value="Antibiotic binding domain of TipA-like multidrug resistance regulators"/>
    <property type="match status" value="1"/>
</dbReference>
<reference evidence="7" key="1">
    <citation type="submission" date="2020-05" db="EMBL/GenBank/DDBJ databases">
        <authorList>
            <person name="Chiriac C."/>
            <person name="Salcher M."/>
            <person name="Ghai R."/>
            <person name="Kavagutti S V."/>
        </authorList>
    </citation>
    <scope>NUCLEOTIDE SEQUENCE</scope>
</reference>
<dbReference type="EMBL" id="CAEZWT010000025">
    <property type="protein sequence ID" value="CAB4667703.1"/>
    <property type="molecule type" value="Genomic_DNA"/>
</dbReference>
<name>A0A6J7TJD6_9ZZZZ</name>
<accession>A0A6J7TJD6</accession>
<sequence length="124" mass="14147">MAQEQDYESEAQARWSDTPAYRQSRDRMSKYSPEDLQAAKNGANVAQALFIEALRMGYPSDSPQTQAAVLAHRLAISNWYYDCSVEMQKNLAQMYLSDDRFTAHYENLQKGLAQYIHDAIMAGK</sequence>
<gene>
    <name evidence="3" type="ORF">UFOPK2289_00934</name>
    <name evidence="4" type="ORF">UFOPK2822_00399</name>
    <name evidence="5" type="ORF">UFOPK3346_00261</name>
    <name evidence="6" type="ORF">UFOPK3670_00209</name>
    <name evidence="7" type="ORF">UFOPK4308_00288</name>
</gene>
<proteinExistence type="predicted"/>
<dbReference type="InterPro" id="IPR012925">
    <property type="entry name" value="TipAS_dom"/>
</dbReference>
<dbReference type="InterPro" id="IPR036244">
    <property type="entry name" value="TipA-like_antibiotic-bd"/>
</dbReference>
<dbReference type="SUPFAM" id="SSF89082">
    <property type="entry name" value="Antibiotic binding domain of TipA-like multidrug resistance regulators"/>
    <property type="match status" value="1"/>
</dbReference>
<dbReference type="EMBL" id="CAEZZC010000004">
    <property type="protein sequence ID" value="CAB4744322.1"/>
    <property type="molecule type" value="Genomic_DNA"/>
</dbReference>
<dbReference type="EMBL" id="CAFBQL010000002">
    <property type="protein sequence ID" value="CAB5054039.1"/>
    <property type="molecule type" value="Genomic_DNA"/>
</dbReference>
<evidence type="ECO:0000256" key="1">
    <source>
        <dbReference type="SAM" id="MobiDB-lite"/>
    </source>
</evidence>
<feature type="domain" description="TipAS antibiotic-recognition" evidence="2">
    <location>
        <begin position="7"/>
        <end position="122"/>
    </location>
</feature>
<evidence type="ECO:0000313" key="7">
    <source>
        <dbReference type="EMBL" id="CAB5054039.1"/>
    </source>
</evidence>
<evidence type="ECO:0000313" key="3">
    <source>
        <dbReference type="EMBL" id="CAB4667703.1"/>
    </source>
</evidence>